<evidence type="ECO:0000313" key="2">
    <source>
        <dbReference type="EMBL" id="CAA9312460.1"/>
    </source>
</evidence>
<gene>
    <name evidence="2" type="ORF">AVDCRST_MAG71-781</name>
</gene>
<protein>
    <submittedName>
        <fullName evidence="2">Uncharacterized protein</fullName>
    </submittedName>
</protein>
<feature type="region of interest" description="Disordered" evidence="1">
    <location>
        <begin position="1"/>
        <end position="23"/>
    </location>
</feature>
<reference evidence="2" key="1">
    <citation type="submission" date="2020-02" db="EMBL/GenBank/DDBJ databases">
        <authorList>
            <person name="Meier V. D."/>
        </authorList>
    </citation>
    <scope>NUCLEOTIDE SEQUENCE</scope>
    <source>
        <strain evidence="2">AVDCRST_MAG71</strain>
    </source>
</reference>
<proteinExistence type="predicted"/>
<organism evidence="2">
    <name type="scientific">uncultured Lysobacter sp</name>
    <dbReference type="NCBI Taxonomy" id="271060"/>
    <lineage>
        <taxon>Bacteria</taxon>
        <taxon>Pseudomonadati</taxon>
        <taxon>Pseudomonadota</taxon>
        <taxon>Gammaproteobacteria</taxon>
        <taxon>Lysobacterales</taxon>
        <taxon>Lysobacteraceae</taxon>
        <taxon>Lysobacter</taxon>
        <taxon>environmental samples</taxon>
    </lineage>
</organism>
<dbReference type="EMBL" id="CADCUA010000228">
    <property type="protein sequence ID" value="CAA9312460.1"/>
    <property type="molecule type" value="Genomic_DNA"/>
</dbReference>
<accession>A0A6J4KRQ5</accession>
<evidence type="ECO:0000256" key="1">
    <source>
        <dbReference type="SAM" id="MobiDB-lite"/>
    </source>
</evidence>
<name>A0A6J4KRQ5_9GAMM</name>
<sequence length="41" mass="4928">MRASRPLRRRNCDGSDNARQRPHRQARYAADFNLWEIAAWD</sequence>
<dbReference type="AlphaFoldDB" id="A0A6J4KRQ5"/>
<feature type="compositionally biased region" description="Basic and acidic residues" evidence="1">
    <location>
        <begin position="10"/>
        <end position="19"/>
    </location>
</feature>